<dbReference type="Pfam" id="PF00496">
    <property type="entry name" value="SBP_bac_5"/>
    <property type="match status" value="1"/>
</dbReference>
<dbReference type="GO" id="GO:1904680">
    <property type="term" value="F:peptide transmembrane transporter activity"/>
    <property type="evidence" value="ECO:0007669"/>
    <property type="project" value="TreeGrafter"/>
</dbReference>
<dbReference type="GO" id="GO:0042597">
    <property type="term" value="C:periplasmic space"/>
    <property type="evidence" value="ECO:0007669"/>
    <property type="project" value="UniProtKB-ARBA"/>
</dbReference>
<keyword evidence="3" id="KW-0813">Transport</keyword>
<evidence type="ECO:0000313" key="7">
    <source>
        <dbReference type="EMBL" id="MBM6920560.1"/>
    </source>
</evidence>
<comment type="caution">
    <text evidence="7">The sequence shown here is derived from an EMBL/GenBank/DDBJ whole genome shotgun (WGS) entry which is preliminary data.</text>
</comment>
<dbReference type="InterPro" id="IPR000914">
    <property type="entry name" value="SBP_5_dom"/>
</dbReference>
<dbReference type="PANTHER" id="PTHR30290">
    <property type="entry name" value="PERIPLASMIC BINDING COMPONENT OF ABC TRANSPORTER"/>
    <property type="match status" value="1"/>
</dbReference>
<dbReference type="InterPro" id="IPR039424">
    <property type="entry name" value="SBP_5"/>
</dbReference>
<feature type="chain" id="PRO_5038890056" evidence="5">
    <location>
        <begin position="25"/>
        <end position="539"/>
    </location>
</feature>
<keyword evidence="8" id="KW-1185">Reference proteome</keyword>
<dbReference type="GO" id="GO:0043190">
    <property type="term" value="C:ATP-binding cassette (ABC) transporter complex"/>
    <property type="evidence" value="ECO:0007669"/>
    <property type="project" value="InterPro"/>
</dbReference>
<dbReference type="SUPFAM" id="SSF53850">
    <property type="entry name" value="Periplasmic binding protein-like II"/>
    <property type="match status" value="1"/>
</dbReference>
<feature type="domain" description="Solute-binding protein family 5" evidence="6">
    <location>
        <begin position="70"/>
        <end position="458"/>
    </location>
</feature>
<evidence type="ECO:0000256" key="1">
    <source>
        <dbReference type="ARBA" id="ARBA00004196"/>
    </source>
</evidence>
<evidence type="ECO:0000256" key="2">
    <source>
        <dbReference type="ARBA" id="ARBA00005695"/>
    </source>
</evidence>
<dbReference type="Gene3D" id="3.90.76.10">
    <property type="entry name" value="Dipeptide-binding Protein, Domain 1"/>
    <property type="match status" value="1"/>
</dbReference>
<evidence type="ECO:0000313" key="8">
    <source>
        <dbReference type="Proteomes" id="UP000774750"/>
    </source>
</evidence>
<evidence type="ECO:0000256" key="4">
    <source>
        <dbReference type="ARBA" id="ARBA00022729"/>
    </source>
</evidence>
<dbReference type="PANTHER" id="PTHR30290:SF10">
    <property type="entry name" value="PERIPLASMIC OLIGOPEPTIDE-BINDING PROTEIN-RELATED"/>
    <property type="match status" value="1"/>
</dbReference>
<sequence length="539" mass="59878">MKRIFAFVLALCLAICFCSCSDSSEPIVLAYGLQANPTNLDPQSASSPSAFTVLYATMEGLYRFDETGTPVLGVAEKEPEISADQKKYTFTIREDAVWTYLNEDKQEQTVPVTADDFVFAFERLLDPQTKSPAAERFYCIKNASDIHAGTMAPETIGVQAIDEKTLVIELETPTDYFESLLATTYAMPCNREFFESTNGRYGLNRTTVRSNGMYRIGSWDETTQIRLDKNTYYHAPEIVFADTVRLRIPQKDDASELERLSDDIVNGVFISGQDAQALDETEYRMLQMKDAVWGIQFQVADGPFSNASIRKAVSLCFDRAVYQSKLPSYLTATNTIIPTDAMLFGKMYEPLQKTDTIDPAAAYTAYQKGLSELSKNSITGAKLLVCESDTVDVASYFSDISQILQRDLSLFLSVESLPQKEYTQKLKNGDYDLAVVCLTSSDNNALTYLSSYASTASNNTSGYQNASFDALLSEANSANQSSQALALCRQAEDQLLSDNVFLPMMWQSKVFATKKATEGLVYLKQTGVVHFMKTTNETA</sequence>
<dbReference type="GO" id="GO:0030313">
    <property type="term" value="C:cell envelope"/>
    <property type="evidence" value="ECO:0007669"/>
    <property type="project" value="UniProtKB-SubCell"/>
</dbReference>
<dbReference type="FunFam" id="3.90.76.10:FF:000001">
    <property type="entry name" value="Oligopeptide ABC transporter substrate-binding protein"/>
    <property type="match status" value="1"/>
</dbReference>
<accession>A0A939BDS3</accession>
<organism evidence="7 8">
    <name type="scientific">Merdimmobilis hominis</name>
    <dbReference type="NCBI Taxonomy" id="2897707"/>
    <lineage>
        <taxon>Bacteria</taxon>
        <taxon>Bacillati</taxon>
        <taxon>Bacillota</taxon>
        <taxon>Clostridia</taxon>
        <taxon>Eubacteriales</taxon>
        <taxon>Oscillospiraceae</taxon>
        <taxon>Merdimmobilis</taxon>
    </lineage>
</organism>
<dbReference type="CDD" id="cd08504">
    <property type="entry name" value="PBP2_OppA"/>
    <property type="match status" value="1"/>
</dbReference>
<dbReference type="Gene3D" id="3.40.190.10">
    <property type="entry name" value="Periplasmic binding protein-like II"/>
    <property type="match status" value="1"/>
</dbReference>
<comment type="subcellular location">
    <subcellularLocation>
        <location evidence="1">Cell envelope</location>
    </subcellularLocation>
</comment>
<dbReference type="PIRSF" id="PIRSF002741">
    <property type="entry name" value="MppA"/>
    <property type="match status" value="1"/>
</dbReference>
<dbReference type="Proteomes" id="UP000774750">
    <property type="component" value="Unassembled WGS sequence"/>
</dbReference>
<dbReference type="Gene3D" id="3.10.105.10">
    <property type="entry name" value="Dipeptide-binding Protein, Domain 3"/>
    <property type="match status" value="1"/>
</dbReference>
<protein>
    <submittedName>
        <fullName evidence="7">Peptide ABC transporter substrate-binding protein</fullName>
    </submittedName>
</protein>
<dbReference type="RefSeq" id="WP_204445560.1">
    <property type="nucleotide sequence ID" value="NZ_JACJKY010000006.1"/>
</dbReference>
<dbReference type="EMBL" id="JACJKY010000006">
    <property type="protein sequence ID" value="MBM6920560.1"/>
    <property type="molecule type" value="Genomic_DNA"/>
</dbReference>
<keyword evidence="4 5" id="KW-0732">Signal</keyword>
<proteinExistence type="inferred from homology"/>
<evidence type="ECO:0000256" key="5">
    <source>
        <dbReference type="SAM" id="SignalP"/>
    </source>
</evidence>
<comment type="similarity">
    <text evidence="2">Belongs to the bacterial solute-binding protein 5 family.</text>
</comment>
<dbReference type="InterPro" id="IPR030678">
    <property type="entry name" value="Peptide/Ni-bd"/>
</dbReference>
<reference evidence="7" key="2">
    <citation type="journal article" date="2021" name="Sci. Rep.">
        <title>The distribution of antibiotic resistance genes in chicken gut microbiota commensals.</title>
        <authorList>
            <person name="Juricova H."/>
            <person name="Matiasovicova J."/>
            <person name="Kubasova T."/>
            <person name="Cejkova D."/>
            <person name="Rychlik I."/>
        </authorList>
    </citation>
    <scope>NUCLEOTIDE SEQUENCE</scope>
    <source>
        <strain evidence="7">An559</strain>
    </source>
</reference>
<evidence type="ECO:0000256" key="3">
    <source>
        <dbReference type="ARBA" id="ARBA00022448"/>
    </source>
</evidence>
<reference evidence="7" key="1">
    <citation type="submission" date="2020-08" db="EMBL/GenBank/DDBJ databases">
        <authorList>
            <person name="Cejkova D."/>
            <person name="Kubasova T."/>
            <person name="Jahodarova E."/>
            <person name="Rychlik I."/>
        </authorList>
    </citation>
    <scope>NUCLEOTIDE SEQUENCE</scope>
    <source>
        <strain evidence="7">An559</strain>
    </source>
</reference>
<dbReference type="AlphaFoldDB" id="A0A939BDS3"/>
<evidence type="ECO:0000259" key="6">
    <source>
        <dbReference type="Pfam" id="PF00496"/>
    </source>
</evidence>
<dbReference type="GO" id="GO:0015833">
    <property type="term" value="P:peptide transport"/>
    <property type="evidence" value="ECO:0007669"/>
    <property type="project" value="TreeGrafter"/>
</dbReference>
<name>A0A939BDS3_9FIRM</name>
<feature type="signal peptide" evidence="5">
    <location>
        <begin position="1"/>
        <end position="24"/>
    </location>
</feature>
<gene>
    <name evidence="7" type="ORF">H6A12_05240</name>
</gene>